<keyword evidence="13 14" id="KW-0998">Cell outer membrane</keyword>
<evidence type="ECO:0000256" key="1">
    <source>
        <dbReference type="ARBA" id="ARBA00004571"/>
    </source>
</evidence>
<evidence type="ECO:0000259" key="18">
    <source>
        <dbReference type="Pfam" id="PF07715"/>
    </source>
</evidence>
<dbReference type="PANTHER" id="PTHR32552">
    <property type="entry name" value="FERRICHROME IRON RECEPTOR-RELATED"/>
    <property type="match status" value="1"/>
</dbReference>
<protein>
    <submittedName>
        <fullName evidence="19">TonB-dependent siderophore receptor</fullName>
    </submittedName>
</protein>
<dbReference type="PANTHER" id="PTHR32552:SF68">
    <property type="entry name" value="FERRICHROME OUTER MEMBRANE TRANSPORTER_PHAGE RECEPTOR"/>
    <property type="match status" value="1"/>
</dbReference>
<evidence type="ECO:0000256" key="4">
    <source>
        <dbReference type="ARBA" id="ARBA00022452"/>
    </source>
</evidence>
<dbReference type="OrthoDB" id="127311at2"/>
<evidence type="ECO:0000256" key="13">
    <source>
        <dbReference type="ARBA" id="ARBA00023237"/>
    </source>
</evidence>
<evidence type="ECO:0000259" key="17">
    <source>
        <dbReference type="Pfam" id="PF00593"/>
    </source>
</evidence>
<sequence>MLKKTRLALMTGIIAGGFTVTALAQEEDTASRSAKKNDTIVVEPQVQSGATKLATPDIETPQSVSIITREQMQEQGAVSVRQAAGYTPGVFNNQIGASNRFDYLVLRGFSDGSLDNVYLDGLKLMGDTNSYSSLTIDPWLLESIEVVRGPASVLYGRASPGGIVALNSRHPSFERSGQIRLTAGNNSQRSAAIDVTGPLDDDDRLAFRLGAIARAADTQFGPVKEERYAIAPSLLWRISDTTRLELMAYLQQDPEGGSHSGLPYDGTVVAHNGRRISNTFYEGEENYEKFERNQKMVGYDFEHAFSDNLSGRQRLRYLKSKVKMDQVYAYGWNTDTTLNRYYSGADEDMSALTLDNQLDGTLNTGPVDHRLLVGLDYQQRDNDVAWYSGAFPSIDAFNPVYGAEPTAFYPATRARHELRQTGVYLQDQMTWDRWRFTLGGRYDQVRIANIDQDSGRRSALKKNHISSRAALLYLFDQGFAPYVSYSTAFTPTSFVDTNGDILEPMQGKQLEAGLKYQPLGSNSQYSISVFRINQKNVATKEQPTDPYQSIGEIQSEGAELEAITYLNDNLRLQAAYTYTDIRYKKSSDGTQGNRAVYAPRNQASLWASYDVNQGPLDGLTLGAGVRHVRGITSDRANTHTLPSYTLVDVALGYDLSSVGLKGVKTQLNVNNLTNKSYIAACNSLDFCYFGAERSVVASLSYSF</sequence>
<dbReference type="InterPro" id="IPR010105">
    <property type="entry name" value="TonB_sidphr_rcpt"/>
</dbReference>
<dbReference type="GO" id="GO:0038023">
    <property type="term" value="F:signaling receptor activity"/>
    <property type="evidence" value="ECO:0007669"/>
    <property type="project" value="InterPro"/>
</dbReference>
<evidence type="ECO:0000256" key="14">
    <source>
        <dbReference type="PROSITE-ProRule" id="PRU01360"/>
    </source>
</evidence>
<dbReference type="GO" id="GO:0009279">
    <property type="term" value="C:cell outer membrane"/>
    <property type="evidence" value="ECO:0007669"/>
    <property type="project" value="UniProtKB-SubCell"/>
</dbReference>
<keyword evidence="3 14" id="KW-0813">Transport</keyword>
<keyword evidence="11 14" id="KW-0472">Membrane</keyword>
<keyword evidence="7 16" id="KW-0732">Signal</keyword>
<dbReference type="AlphaFoldDB" id="A0A5J5FR45"/>
<comment type="similarity">
    <text evidence="2 14 15">Belongs to the TonB-dependent receptor family.</text>
</comment>
<gene>
    <name evidence="19" type="ORF">FJU30_24490</name>
</gene>
<dbReference type="InterPro" id="IPR000531">
    <property type="entry name" value="Beta-barrel_TonB"/>
</dbReference>
<evidence type="ECO:0000256" key="16">
    <source>
        <dbReference type="SAM" id="SignalP"/>
    </source>
</evidence>
<evidence type="ECO:0000256" key="15">
    <source>
        <dbReference type="RuleBase" id="RU003357"/>
    </source>
</evidence>
<evidence type="ECO:0000256" key="7">
    <source>
        <dbReference type="ARBA" id="ARBA00022729"/>
    </source>
</evidence>
<evidence type="ECO:0000256" key="5">
    <source>
        <dbReference type="ARBA" id="ARBA00022496"/>
    </source>
</evidence>
<keyword evidence="10 15" id="KW-0798">TonB box</keyword>
<evidence type="ECO:0000256" key="11">
    <source>
        <dbReference type="ARBA" id="ARBA00023136"/>
    </source>
</evidence>
<keyword evidence="6 14" id="KW-0812">Transmembrane</keyword>
<keyword evidence="12 19" id="KW-0675">Receptor</keyword>
<organism evidence="19 20">
    <name type="scientific">Affinibrenneria salicis</name>
    <dbReference type="NCBI Taxonomy" id="2590031"/>
    <lineage>
        <taxon>Bacteria</taxon>
        <taxon>Pseudomonadati</taxon>
        <taxon>Pseudomonadota</taxon>
        <taxon>Gammaproteobacteria</taxon>
        <taxon>Enterobacterales</taxon>
        <taxon>Pectobacteriaceae</taxon>
        <taxon>Affinibrenneria</taxon>
    </lineage>
</organism>
<evidence type="ECO:0000256" key="8">
    <source>
        <dbReference type="ARBA" id="ARBA00023004"/>
    </source>
</evidence>
<keyword evidence="8" id="KW-0408">Iron</keyword>
<dbReference type="Gene3D" id="2.40.170.20">
    <property type="entry name" value="TonB-dependent receptor, beta-barrel domain"/>
    <property type="match status" value="1"/>
</dbReference>
<accession>A0A5J5FR45</accession>
<keyword evidence="4 14" id="KW-1134">Transmembrane beta strand</keyword>
<keyword evidence="5" id="KW-0410">Iron transport</keyword>
<keyword evidence="9" id="KW-0406">Ion transport</keyword>
<dbReference type="NCBIfam" id="TIGR01783">
    <property type="entry name" value="TonB-siderophor"/>
    <property type="match status" value="1"/>
</dbReference>
<feature type="signal peptide" evidence="16">
    <location>
        <begin position="1"/>
        <end position="24"/>
    </location>
</feature>
<dbReference type="PROSITE" id="PS52016">
    <property type="entry name" value="TONB_DEPENDENT_REC_3"/>
    <property type="match status" value="1"/>
</dbReference>
<evidence type="ECO:0000256" key="2">
    <source>
        <dbReference type="ARBA" id="ARBA00009810"/>
    </source>
</evidence>
<proteinExistence type="inferred from homology"/>
<dbReference type="FunFam" id="2.170.130.10:FF:000001">
    <property type="entry name" value="Catecholate siderophore TonB-dependent receptor"/>
    <property type="match status" value="1"/>
</dbReference>
<dbReference type="InterPro" id="IPR012910">
    <property type="entry name" value="Plug_dom"/>
</dbReference>
<evidence type="ECO:0000313" key="20">
    <source>
        <dbReference type="Proteomes" id="UP000335415"/>
    </source>
</evidence>
<dbReference type="InterPro" id="IPR039426">
    <property type="entry name" value="TonB-dep_rcpt-like"/>
</dbReference>
<evidence type="ECO:0000313" key="19">
    <source>
        <dbReference type="EMBL" id="KAA8995354.1"/>
    </source>
</evidence>
<feature type="domain" description="TonB-dependent receptor plug" evidence="18">
    <location>
        <begin position="58"/>
        <end position="163"/>
    </location>
</feature>
<dbReference type="EMBL" id="VYKJ01000020">
    <property type="protein sequence ID" value="KAA8995354.1"/>
    <property type="molecule type" value="Genomic_DNA"/>
</dbReference>
<evidence type="ECO:0000256" key="10">
    <source>
        <dbReference type="ARBA" id="ARBA00023077"/>
    </source>
</evidence>
<feature type="chain" id="PRO_5023869980" evidence="16">
    <location>
        <begin position="25"/>
        <end position="703"/>
    </location>
</feature>
<dbReference type="GO" id="GO:0015344">
    <property type="term" value="F:siderophore uptake transmembrane transporter activity"/>
    <property type="evidence" value="ECO:0007669"/>
    <property type="project" value="TreeGrafter"/>
</dbReference>
<evidence type="ECO:0000256" key="9">
    <source>
        <dbReference type="ARBA" id="ARBA00023065"/>
    </source>
</evidence>
<dbReference type="InterPro" id="IPR037066">
    <property type="entry name" value="Plug_dom_sf"/>
</dbReference>
<comment type="subcellular location">
    <subcellularLocation>
        <location evidence="1 14">Cell outer membrane</location>
        <topology evidence="1 14">Multi-pass membrane protein</topology>
    </subcellularLocation>
</comment>
<comment type="caution">
    <text evidence="19">The sequence shown here is derived from an EMBL/GenBank/DDBJ whole genome shotgun (WGS) entry which is preliminary data.</text>
</comment>
<evidence type="ECO:0000256" key="6">
    <source>
        <dbReference type="ARBA" id="ARBA00022692"/>
    </source>
</evidence>
<dbReference type="Pfam" id="PF00593">
    <property type="entry name" value="TonB_dep_Rec_b-barrel"/>
    <property type="match status" value="1"/>
</dbReference>
<dbReference type="GO" id="GO:0015891">
    <property type="term" value="P:siderophore transport"/>
    <property type="evidence" value="ECO:0007669"/>
    <property type="project" value="InterPro"/>
</dbReference>
<dbReference type="Proteomes" id="UP000335415">
    <property type="component" value="Unassembled WGS sequence"/>
</dbReference>
<dbReference type="RefSeq" id="WP_150437581.1">
    <property type="nucleotide sequence ID" value="NZ_VYKJ01000020.1"/>
</dbReference>
<name>A0A5J5FR45_9GAMM</name>
<evidence type="ECO:0000256" key="3">
    <source>
        <dbReference type="ARBA" id="ARBA00022448"/>
    </source>
</evidence>
<dbReference type="Gene3D" id="2.170.130.10">
    <property type="entry name" value="TonB-dependent receptor, plug domain"/>
    <property type="match status" value="1"/>
</dbReference>
<dbReference type="SUPFAM" id="SSF56935">
    <property type="entry name" value="Porins"/>
    <property type="match status" value="1"/>
</dbReference>
<dbReference type="InterPro" id="IPR036942">
    <property type="entry name" value="Beta-barrel_TonB_sf"/>
</dbReference>
<feature type="domain" description="TonB-dependent receptor-like beta-barrel" evidence="17">
    <location>
        <begin position="252"/>
        <end position="672"/>
    </location>
</feature>
<keyword evidence="20" id="KW-1185">Reference proteome</keyword>
<dbReference type="Pfam" id="PF07715">
    <property type="entry name" value="Plug"/>
    <property type="match status" value="1"/>
</dbReference>
<reference evidence="19 20" key="1">
    <citation type="submission" date="2019-09" db="EMBL/GenBank/DDBJ databases">
        <authorList>
            <person name="Li Y."/>
        </authorList>
    </citation>
    <scope>NUCLEOTIDE SEQUENCE [LARGE SCALE GENOMIC DNA]</scope>
    <source>
        <strain evidence="19 20">L3-3HA</strain>
    </source>
</reference>
<evidence type="ECO:0000256" key="12">
    <source>
        <dbReference type="ARBA" id="ARBA00023170"/>
    </source>
</evidence>
<dbReference type="CDD" id="cd01347">
    <property type="entry name" value="ligand_gated_channel"/>
    <property type="match status" value="1"/>
</dbReference>